<keyword evidence="8" id="KW-1185">Reference proteome</keyword>
<evidence type="ECO:0000256" key="3">
    <source>
        <dbReference type="ARBA" id="ARBA00022692"/>
    </source>
</evidence>
<keyword evidence="5 6" id="KW-0472">Membrane</keyword>
<feature type="transmembrane region" description="Helical" evidence="6">
    <location>
        <begin position="465"/>
        <end position="485"/>
    </location>
</feature>
<evidence type="ECO:0000256" key="2">
    <source>
        <dbReference type="ARBA" id="ARBA00022475"/>
    </source>
</evidence>
<evidence type="ECO:0000313" key="8">
    <source>
        <dbReference type="Proteomes" id="UP000182719"/>
    </source>
</evidence>
<feature type="transmembrane region" description="Helical" evidence="6">
    <location>
        <begin position="21"/>
        <end position="39"/>
    </location>
</feature>
<evidence type="ECO:0000256" key="4">
    <source>
        <dbReference type="ARBA" id="ARBA00022989"/>
    </source>
</evidence>
<dbReference type="Pfam" id="PF13440">
    <property type="entry name" value="Polysacc_synt_3"/>
    <property type="match status" value="1"/>
</dbReference>
<dbReference type="EMBL" id="FOAP01000037">
    <property type="protein sequence ID" value="SEN31269.1"/>
    <property type="molecule type" value="Genomic_DNA"/>
</dbReference>
<sequence>MSASPAAPASSSSFLGKAGPLVLARLFTAGLTLSIPLVLARVLSLEEYGTYYQLFLISTTLYYVLPFGVVQSLYYFLPRAEHRRPYLGQTMLFMSLAGVVAAGLVYLLLEPVSGLFSNPRLMDYRLPLAVYTGLLLGSFPLEVSLTSQGRTRQSAVVYLASDTLRAAAMVVPCLLGTSLWGMMVAVSVFAGLRYLATWVVALRGATGPLVSGKLMREQLAYAAPFGAAMALSIPQQNAHFYVVASAVAPALYALYRVGCFQLPVVDLLYTPTSEVLMVRLGELEKQGRLDEAVGAFREASGKLAFVFLPFAAFLFAAAPEFISALFGAKFLPAVPVFRVSVLGVALSILPMDGVLRARGHTRAIFLSYLVKALVTVPLLWVGVRYFGMMGGVVSWALAEVVGKATLLVRVPAALSTPERTLSIRDVIPWGELGKAGLSAVAAGAGVFALRFGLLDSWGGLPEGFLWRALPLAIAGVLFVIGYMAVLHATGIRPLRVLASLRPRGAG</sequence>
<dbReference type="GO" id="GO:0005886">
    <property type="term" value="C:plasma membrane"/>
    <property type="evidence" value="ECO:0007669"/>
    <property type="project" value="UniProtKB-SubCell"/>
</dbReference>
<keyword evidence="3 6" id="KW-0812">Transmembrane</keyword>
<dbReference type="InterPro" id="IPR050833">
    <property type="entry name" value="Poly_Biosynth_Transport"/>
</dbReference>
<keyword evidence="4 6" id="KW-1133">Transmembrane helix</keyword>
<dbReference type="Proteomes" id="UP000182719">
    <property type="component" value="Unassembled WGS sequence"/>
</dbReference>
<protein>
    <submittedName>
        <fullName evidence="7">Membrane protein involved in the export of O-antigen and teichoic acid</fullName>
    </submittedName>
</protein>
<dbReference type="AlphaFoldDB" id="A0A1H8FHQ5"/>
<evidence type="ECO:0000256" key="5">
    <source>
        <dbReference type="ARBA" id="ARBA00023136"/>
    </source>
</evidence>
<proteinExistence type="predicted"/>
<organism evidence="7 8">
    <name type="scientific">Stigmatella aurantiaca</name>
    <dbReference type="NCBI Taxonomy" id="41"/>
    <lineage>
        <taxon>Bacteria</taxon>
        <taxon>Pseudomonadati</taxon>
        <taxon>Myxococcota</taxon>
        <taxon>Myxococcia</taxon>
        <taxon>Myxococcales</taxon>
        <taxon>Cystobacterineae</taxon>
        <taxon>Archangiaceae</taxon>
        <taxon>Stigmatella</taxon>
    </lineage>
</organism>
<feature type="transmembrane region" description="Helical" evidence="6">
    <location>
        <begin position="332"/>
        <end position="351"/>
    </location>
</feature>
<feature type="transmembrane region" description="Helical" evidence="6">
    <location>
        <begin position="51"/>
        <end position="77"/>
    </location>
</feature>
<dbReference type="RefSeq" id="WP_075011381.1">
    <property type="nucleotide sequence ID" value="NZ_FOAP01000037.1"/>
</dbReference>
<keyword evidence="2" id="KW-1003">Cell membrane</keyword>
<dbReference type="PANTHER" id="PTHR30250">
    <property type="entry name" value="PST FAMILY PREDICTED COLANIC ACID TRANSPORTER"/>
    <property type="match status" value="1"/>
</dbReference>
<feature type="transmembrane region" description="Helical" evidence="6">
    <location>
        <begin position="303"/>
        <end position="326"/>
    </location>
</feature>
<evidence type="ECO:0000256" key="1">
    <source>
        <dbReference type="ARBA" id="ARBA00004651"/>
    </source>
</evidence>
<evidence type="ECO:0000256" key="6">
    <source>
        <dbReference type="SAM" id="Phobius"/>
    </source>
</evidence>
<feature type="transmembrane region" description="Helical" evidence="6">
    <location>
        <begin position="363"/>
        <end position="386"/>
    </location>
</feature>
<feature type="transmembrane region" description="Helical" evidence="6">
    <location>
        <begin position="238"/>
        <end position="255"/>
    </location>
</feature>
<dbReference type="OrthoDB" id="5379078at2"/>
<name>A0A1H8FHQ5_STIAU</name>
<feature type="transmembrane region" description="Helical" evidence="6">
    <location>
        <begin position="166"/>
        <end position="192"/>
    </location>
</feature>
<reference evidence="8" key="1">
    <citation type="submission" date="2016-10" db="EMBL/GenBank/DDBJ databases">
        <authorList>
            <person name="Varghese N."/>
            <person name="Submissions S."/>
        </authorList>
    </citation>
    <scope>NUCLEOTIDE SEQUENCE [LARGE SCALE GENOMIC DNA]</scope>
    <source>
        <strain evidence="8">DSM 17044</strain>
    </source>
</reference>
<gene>
    <name evidence="7" type="ORF">SAMN05444354_13741</name>
</gene>
<evidence type="ECO:0000313" key="7">
    <source>
        <dbReference type="EMBL" id="SEN31269.1"/>
    </source>
</evidence>
<comment type="subcellular location">
    <subcellularLocation>
        <location evidence="1">Cell membrane</location>
        <topology evidence="1">Multi-pass membrane protein</topology>
    </subcellularLocation>
</comment>
<feature type="transmembrane region" description="Helical" evidence="6">
    <location>
        <begin position="89"/>
        <end position="108"/>
    </location>
</feature>
<accession>A0A1H8FHQ5</accession>
<feature type="transmembrane region" description="Helical" evidence="6">
    <location>
        <begin position="128"/>
        <end position="145"/>
    </location>
</feature>
<dbReference type="PANTHER" id="PTHR30250:SF11">
    <property type="entry name" value="O-ANTIGEN TRANSPORTER-RELATED"/>
    <property type="match status" value="1"/>
</dbReference>